<dbReference type="RefSeq" id="WP_156274115.1">
    <property type="nucleotide sequence ID" value="NZ_BAABGI010000002.1"/>
</dbReference>
<comment type="caution">
    <text evidence="2">The sequence shown here is derived from an EMBL/GenBank/DDBJ whole genome shotgun (WGS) entry which is preliminary data.</text>
</comment>
<evidence type="ECO:0000313" key="2">
    <source>
        <dbReference type="EMBL" id="MUP41644.1"/>
    </source>
</evidence>
<dbReference type="EMBL" id="VJVW01000001">
    <property type="protein sequence ID" value="MUP41644.1"/>
    <property type="molecule type" value="Genomic_DNA"/>
</dbReference>
<evidence type="ECO:0000313" key="3">
    <source>
        <dbReference type="Proteomes" id="UP000460416"/>
    </source>
</evidence>
<name>A0A7M3SYG3_9FLAO</name>
<reference evidence="2 3" key="1">
    <citation type="submission" date="2019-07" db="EMBL/GenBank/DDBJ databases">
        <title>Gramella aestuarii sp. nov., isolated from a tidal flat, and emended description of Gramella echinicola.</title>
        <authorList>
            <person name="Liu L."/>
        </authorList>
    </citation>
    <scope>NUCLEOTIDE SEQUENCE [LARGE SCALE GENOMIC DNA]</scope>
    <source>
        <strain evidence="2 3">BS12</strain>
    </source>
</reference>
<evidence type="ECO:0000256" key="1">
    <source>
        <dbReference type="SAM" id="SignalP"/>
    </source>
</evidence>
<gene>
    <name evidence="2" type="ORF">FLP08_03585</name>
</gene>
<proteinExistence type="predicted"/>
<sequence length="176" mass="19790">MKKALMLFLFFAGFAAQSQTTRNQFSLNFLIPSAEYEWAVSNNSTIDAMAGLGFGYHDAYYLDEPEYGVFPQFEVQYRYYYNFEKRLDKGKKVSENSANYIAAVGVLGIGDPVFGDMELEDDYTGFLGPAWGLQRVYNSNFKLNLNLGAGLGFNDSGDTYFSPLIDIQLGFKLGKE</sequence>
<keyword evidence="1" id="KW-0732">Signal</keyword>
<evidence type="ECO:0008006" key="4">
    <source>
        <dbReference type="Google" id="ProtNLM"/>
    </source>
</evidence>
<accession>A0A7M3SYG3</accession>
<dbReference type="OrthoDB" id="883248at2"/>
<organism evidence="2 3">
    <name type="scientific">Christiangramia aestuarii</name>
    <dbReference type="NCBI Taxonomy" id="1028746"/>
    <lineage>
        <taxon>Bacteria</taxon>
        <taxon>Pseudomonadati</taxon>
        <taxon>Bacteroidota</taxon>
        <taxon>Flavobacteriia</taxon>
        <taxon>Flavobacteriales</taxon>
        <taxon>Flavobacteriaceae</taxon>
        <taxon>Christiangramia</taxon>
    </lineage>
</organism>
<protein>
    <recommendedName>
        <fullName evidence="4">Porin family protein</fullName>
    </recommendedName>
</protein>
<dbReference type="AlphaFoldDB" id="A0A7M3SYG3"/>
<feature type="signal peptide" evidence="1">
    <location>
        <begin position="1"/>
        <end position="18"/>
    </location>
</feature>
<dbReference type="Proteomes" id="UP000460416">
    <property type="component" value="Unassembled WGS sequence"/>
</dbReference>
<feature type="chain" id="PRO_5029448612" description="Porin family protein" evidence="1">
    <location>
        <begin position="19"/>
        <end position="176"/>
    </location>
</feature>
<keyword evidence="3" id="KW-1185">Reference proteome</keyword>